<sequence length="331" mass="38446">MSSRNDELIQWLIEIIETKQFTLNPASEDASFRSYFRLKVKSENSHKSFIVMDAPPEHEDCAPFIHVQKLLFSQQINVPEIFAFNPDKGFMLLSDFGSTLLLDELAENTADELYRKAINELIALQAVDDKGTLPLYDAKSLLTEMELFTDWFIGKHLAHELSQSQQKVLKQTHALLIDNATSQPQVLVHRDFHSRNIMLTDNQPGIIDFQDAVVGPITYDLASLLKDCYVSWPSESVNQWVKYYLTQYQQKHQINHSFDQFIRWFDLMAAQRHLKAIGIFCRLYYRDGKKQFLYDIPRTMKYLITTCDKYHELADFGVLLAELQPSIINNP</sequence>
<dbReference type="Pfam" id="PF01636">
    <property type="entry name" value="APH"/>
    <property type="match status" value="1"/>
</dbReference>
<dbReference type="PANTHER" id="PTHR33540:SF1">
    <property type="entry name" value="N-ACETYLMURAMATE_N-ACETYLGLUCOSAMINE KINASE"/>
    <property type="match status" value="1"/>
</dbReference>
<keyword evidence="5" id="KW-1185">Reference proteome</keyword>
<dbReference type="EMBL" id="SNZB01000005">
    <property type="protein sequence ID" value="TDR18501.1"/>
    <property type="molecule type" value="Genomic_DNA"/>
</dbReference>
<evidence type="ECO:0000256" key="2">
    <source>
        <dbReference type="ARBA" id="ARBA00022840"/>
    </source>
</evidence>
<dbReference type="Gene3D" id="3.30.200.20">
    <property type="entry name" value="Phosphorylase Kinase, domain 1"/>
    <property type="match status" value="1"/>
</dbReference>
<keyword evidence="2" id="KW-0067">ATP-binding</keyword>
<name>A0A4V3DHJ9_9GAMM</name>
<proteinExistence type="predicted"/>
<evidence type="ECO:0000313" key="4">
    <source>
        <dbReference type="EMBL" id="TDR18501.1"/>
    </source>
</evidence>
<protein>
    <recommendedName>
        <fullName evidence="3">Aminoglycoside phosphotransferase domain-containing protein</fullName>
    </recommendedName>
</protein>
<keyword evidence="1" id="KW-0547">Nucleotide-binding</keyword>
<dbReference type="RefSeq" id="WP_099019508.1">
    <property type="nucleotide sequence ID" value="NZ_NIHB01000003.1"/>
</dbReference>
<gene>
    <name evidence="4" type="ORF">C8D91_2421</name>
</gene>
<comment type="caution">
    <text evidence="4">The sequence shown here is derived from an EMBL/GenBank/DDBJ whole genome shotgun (WGS) entry which is preliminary data.</text>
</comment>
<feature type="domain" description="Aminoglycoside phosphotransferase" evidence="3">
    <location>
        <begin position="23"/>
        <end position="249"/>
    </location>
</feature>
<reference evidence="4 5" key="1">
    <citation type="submission" date="2019-03" db="EMBL/GenBank/DDBJ databases">
        <title>Genomic Encyclopedia of Type Strains, Phase IV (KMG-IV): sequencing the most valuable type-strain genomes for metagenomic binning, comparative biology and taxonomic classification.</title>
        <authorList>
            <person name="Goeker M."/>
        </authorList>
    </citation>
    <scope>NUCLEOTIDE SEQUENCE [LARGE SCALE GENOMIC DNA]</scope>
    <source>
        <strain evidence="4 5">DSM 25488</strain>
    </source>
</reference>
<dbReference type="SUPFAM" id="SSF56112">
    <property type="entry name" value="Protein kinase-like (PK-like)"/>
    <property type="match status" value="1"/>
</dbReference>
<dbReference type="OrthoDB" id="9809275at2"/>
<dbReference type="Proteomes" id="UP000295724">
    <property type="component" value="Unassembled WGS sequence"/>
</dbReference>
<dbReference type="Gene3D" id="3.90.1200.10">
    <property type="match status" value="1"/>
</dbReference>
<evidence type="ECO:0000259" key="3">
    <source>
        <dbReference type="Pfam" id="PF01636"/>
    </source>
</evidence>
<organism evidence="4 5">
    <name type="scientific">Marinicella litoralis</name>
    <dbReference type="NCBI Taxonomy" id="644220"/>
    <lineage>
        <taxon>Bacteria</taxon>
        <taxon>Pseudomonadati</taxon>
        <taxon>Pseudomonadota</taxon>
        <taxon>Gammaproteobacteria</taxon>
        <taxon>Lysobacterales</taxon>
        <taxon>Marinicellaceae</taxon>
        <taxon>Marinicella</taxon>
    </lineage>
</organism>
<dbReference type="AlphaFoldDB" id="A0A4V3DHJ9"/>
<evidence type="ECO:0000256" key="1">
    <source>
        <dbReference type="ARBA" id="ARBA00022741"/>
    </source>
</evidence>
<accession>A0A4V3DHJ9</accession>
<evidence type="ECO:0000313" key="5">
    <source>
        <dbReference type="Proteomes" id="UP000295724"/>
    </source>
</evidence>
<dbReference type="InterPro" id="IPR011009">
    <property type="entry name" value="Kinase-like_dom_sf"/>
</dbReference>
<dbReference type="GO" id="GO:0005524">
    <property type="term" value="F:ATP binding"/>
    <property type="evidence" value="ECO:0007669"/>
    <property type="project" value="UniProtKB-KW"/>
</dbReference>
<dbReference type="PANTHER" id="PTHR33540">
    <property type="entry name" value="TRNA THREONYLCARBAMOYLADENOSINE BIOSYNTHESIS PROTEIN TSAE"/>
    <property type="match status" value="1"/>
</dbReference>
<dbReference type="InterPro" id="IPR002575">
    <property type="entry name" value="Aminoglycoside_PTrfase"/>
</dbReference>